<comment type="caution">
    <text evidence="2">The sequence shown here is derived from an EMBL/GenBank/DDBJ whole genome shotgun (WGS) entry which is preliminary data.</text>
</comment>
<accession>A0ABV8TKE5</accession>
<organism evidence="2 3">
    <name type="scientific">Streptomyces andamanensis</name>
    <dbReference type="NCBI Taxonomy" id="1565035"/>
    <lineage>
        <taxon>Bacteria</taxon>
        <taxon>Bacillati</taxon>
        <taxon>Actinomycetota</taxon>
        <taxon>Actinomycetes</taxon>
        <taxon>Kitasatosporales</taxon>
        <taxon>Streptomycetaceae</taxon>
        <taxon>Streptomyces</taxon>
    </lineage>
</organism>
<reference evidence="3" key="1">
    <citation type="journal article" date="2019" name="Int. J. Syst. Evol. Microbiol.">
        <title>The Global Catalogue of Microorganisms (GCM) 10K type strain sequencing project: providing services to taxonomists for standard genome sequencing and annotation.</title>
        <authorList>
            <consortium name="The Broad Institute Genomics Platform"/>
            <consortium name="The Broad Institute Genome Sequencing Center for Infectious Disease"/>
            <person name="Wu L."/>
            <person name="Ma J."/>
        </authorList>
    </citation>
    <scope>NUCLEOTIDE SEQUENCE [LARGE SCALE GENOMIC DNA]</scope>
    <source>
        <strain evidence="3">PCU 347</strain>
    </source>
</reference>
<gene>
    <name evidence="2" type="ORF">ACFPC0_24895</name>
</gene>
<name>A0ABV8TKE5_9ACTN</name>
<evidence type="ECO:0000256" key="1">
    <source>
        <dbReference type="SAM" id="MobiDB-lite"/>
    </source>
</evidence>
<sequence length="200" mass="20085">MAGLVVTVATQQRAGSPPSVAAPSSGDAVVPGSPMITPAATSGAPEAPSEADAASFPDGEAGTDAGTGADTGSPSPTPSGTPAAAVLRTGDLSLESGDSADLEHGTTGKSVRNPDISWSGSDDFSVLSGRITAATGGVTPARCVHNLRSYTSGSGWMSQDGEWFCLPTSAGHVAALEYLGRNEGRRRFHYIVWDLAAPAE</sequence>
<dbReference type="Proteomes" id="UP001595824">
    <property type="component" value="Unassembled WGS sequence"/>
</dbReference>
<evidence type="ECO:0000313" key="3">
    <source>
        <dbReference type="Proteomes" id="UP001595824"/>
    </source>
</evidence>
<dbReference type="EMBL" id="JBHSDP010000024">
    <property type="protein sequence ID" value="MFC4330964.1"/>
    <property type="molecule type" value="Genomic_DNA"/>
</dbReference>
<feature type="compositionally biased region" description="Low complexity" evidence="1">
    <location>
        <begin position="44"/>
        <end position="85"/>
    </location>
</feature>
<evidence type="ECO:0000313" key="2">
    <source>
        <dbReference type="EMBL" id="MFC4330964.1"/>
    </source>
</evidence>
<proteinExistence type="predicted"/>
<keyword evidence="3" id="KW-1185">Reference proteome</keyword>
<protein>
    <submittedName>
        <fullName evidence="2">Uncharacterized protein</fullName>
    </submittedName>
</protein>
<feature type="compositionally biased region" description="Low complexity" evidence="1">
    <location>
        <begin position="14"/>
        <end position="31"/>
    </location>
</feature>
<feature type="region of interest" description="Disordered" evidence="1">
    <location>
        <begin position="1"/>
        <end position="119"/>
    </location>
</feature>